<keyword evidence="2" id="KW-1185">Reference proteome</keyword>
<dbReference type="EMBL" id="CP003653">
    <property type="protein sequence ID" value="AFZ37206.1"/>
    <property type="molecule type" value="Genomic_DNA"/>
</dbReference>
<protein>
    <submittedName>
        <fullName evidence="1">Uncharacterized protein</fullName>
    </submittedName>
</protein>
<evidence type="ECO:0000313" key="2">
    <source>
        <dbReference type="Proteomes" id="UP000010473"/>
    </source>
</evidence>
<dbReference type="Proteomes" id="UP000010473">
    <property type="component" value="Chromosome"/>
</dbReference>
<dbReference type="AlphaFoldDB" id="K9XYK1"/>
<accession>K9XYK1</accession>
<organism evidence="1 2">
    <name type="scientific">Stanieria cyanosphaera (strain ATCC 29371 / PCC 7437)</name>
    <dbReference type="NCBI Taxonomy" id="111780"/>
    <lineage>
        <taxon>Bacteria</taxon>
        <taxon>Bacillati</taxon>
        <taxon>Cyanobacteriota</taxon>
        <taxon>Cyanophyceae</taxon>
        <taxon>Pleurocapsales</taxon>
        <taxon>Dermocarpellaceae</taxon>
        <taxon>Stanieria</taxon>
    </lineage>
</organism>
<sequence>MSLINYPRKSLYEVLMNPEQGRKYLKTALEHGNEQLFFFALHHLIDAIVYDLEINPCLETEEQ</sequence>
<reference evidence="2" key="1">
    <citation type="journal article" date="2013" name="Proc. Natl. Acad. Sci. U.S.A.">
        <title>Improving the coverage of the cyanobacterial phylum using diversity-driven genome sequencing.</title>
        <authorList>
            <person name="Shih P.M."/>
            <person name="Wu D."/>
            <person name="Latifi A."/>
            <person name="Axen S.D."/>
            <person name="Fewer D.P."/>
            <person name="Talla E."/>
            <person name="Calteau A."/>
            <person name="Cai F."/>
            <person name="Tandeau de Marsac N."/>
            <person name="Rippka R."/>
            <person name="Herdman M."/>
            <person name="Sivonen K."/>
            <person name="Coursin T."/>
            <person name="Laurent T."/>
            <person name="Goodwin L."/>
            <person name="Nolan M."/>
            <person name="Davenport K.W."/>
            <person name="Han C.S."/>
            <person name="Rubin E.M."/>
            <person name="Eisen J.A."/>
            <person name="Woyke T."/>
            <person name="Gugger M."/>
            <person name="Kerfeld C.A."/>
        </authorList>
    </citation>
    <scope>NUCLEOTIDE SEQUENCE [LARGE SCALE GENOMIC DNA]</scope>
    <source>
        <strain evidence="2">ATCC 29371 / PCC 7437</strain>
    </source>
</reference>
<dbReference type="KEGG" id="scs:Sta7437_3710"/>
<dbReference type="RefSeq" id="WP_015194867.1">
    <property type="nucleotide sequence ID" value="NC_019748.1"/>
</dbReference>
<proteinExistence type="predicted"/>
<dbReference type="OrthoDB" id="9852305at2"/>
<name>K9XYK1_STAC7</name>
<dbReference type="HOGENOM" id="CLU_2883709_0_0_3"/>
<evidence type="ECO:0000313" key="1">
    <source>
        <dbReference type="EMBL" id="AFZ37206.1"/>
    </source>
</evidence>
<gene>
    <name evidence="1" type="ordered locus">Sta7437_3710</name>
</gene>